<dbReference type="GO" id="GO:0004674">
    <property type="term" value="F:protein serine/threonine kinase activity"/>
    <property type="evidence" value="ECO:0007669"/>
    <property type="project" value="UniProtKB-KW"/>
</dbReference>
<feature type="non-terminal residue" evidence="1">
    <location>
        <position position="108"/>
    </location>
</feature>
<evidence type="ECO:0000313" key="2">
    <source>
        <dbReference type="Proteomes" id="UP000675554"/>
    </source>
</evidence>
<reference evidence="1" key="1">
    <citation type="submission" date="2021-04" db="EMBL/GenBank/DDBJ databases">
        <title>Sequencing of actinobacteria type strains.</title>
        <authorList>
            <person name="Nguyen G.-S."/>
            <person name="Wentzel A."/>
        </authorList>
    </citation>
    <scope>NUCLEOTIDE SEQUENCE</scope>
    <source>
        <strain evidence="1">DSM 42095</strain>
    </source>
</reference>
<dbReference type="Proteomes" id="UP000675554">
    <property type="component" value="Unassembled WGS sequence"/>
</dbReference>
<comment type="caution">
    <text evidence="1">The sequence shown here is derived from an EMBL/GenBank/DDBJ whole genome shotgun (WGS) entry which is preliminary data.</text>
</comment>
<gene>
    <name evidence="1" type="ORF">KDA82_35450</name>
</gene>
<organism evidence="1 2">
    <name type="scientific">Streptomyces daliensis</name>
    <dbReference type="NCBI Taxonomy" id="299421"/>
    <lineage>
        <taxon>Bacteria</taxon>
        <taxon>Bacillati</taxon>
        <taxon>Actinomycetota</taxon>
        <taxon>Actinomycetes</taxon>
        <taxon>Kitasatosporales</taxon>
        <taxon>Streptomycetaceae</taxon>
        <taxon>Streptomyces</taxon>
    </lineage>
</organism>
<keyword evidence="2" id="KW-1185">Reference proteome</keyword>
<accession>A0A8T4J0P4</accession>
<name>A0A8T4J0P4_9ACTN</name>
<keyword evidence="1" id="KW-0808">Transferase</keyword>
<evidence type="ECO:0000313" key="1">
    <source>
        <dbReference type="EMBL" id="MBR7678186.1"/>
    </source>
</evidence>
<protein>
    <submittedName>
        <fullName evidence="1">Serine/threonine protein kinase</fullName>
    </submittedName>
</protein>
<dbReference type="EMBL" id="JAGSMN010001256">
    <property type="protein sequence ID" value="MBR7678186.1"/>
    <property type="molecule type" value="Genomic_DNA"/>
</dbReference>
<sequence>MSDSTKRVSVDVPAEWADEAVDSGWSPSSLGLSTKHAPGLLVAEDVSSWPDLTADISGVFIGTGGVRQAEGAKASALTDKVAGIKHGGCSYGGSRAYSSSAWRGSRRT</sequence>
<dbReference type="AlphaFoldDB" id="A0A8T4J0P4"/>
<keyword evidence="1" id="KW-0418">Kinase</keyword>
<proteinExistence type="predicted"/>
<keyword evidence="1" id="KW-0723">Serine/threonine-protein kinase</keyword>